<evidence type="ECO:0000313" key="1">
    <source>
        <dbReference type="EMBL" id="VUZ85536.1"/>
    </source>
</evidence>
<organism evidence="1 2">
    <name type="scientific">Candidatus Methylomirabilis lanthanidiphila</name>
    <dbReference type="NCBI Taxonomy" id="2211376"/>
    <lineage>
        <taxon>Bacteria</taxon>
        <taxon>Candidatus Methylomirabilota</taxon>
        <taxon>Candidatus Methylomirabilia</taxon>
        <taxon>Candidatus Methylomirabilales</taxon>
        <taxon>Candidatus Methylomirabilaceae</taxon>
        <taxon>Candidatus Methylomirabilis</taxon>
    </lineage>
</organism>
<dbReference type="EMBL" id="CABIKM010000026">
    <property type="protein sequence ID" value="VUZ85536.1"/>
    <property type="molecule type" value="Genomic_DNA"/>
</dbReference>
<protein>
    <recommendedName>
        <fullName evidence="3">DUF4829 domain-containing protein</fullName>
    </recommendedName>
</protein>
<sequence length="150" mass="16309">MRLKHIVTGTLAVTHLILAGCGEGGGASQKVAEQFIDRYYVQANPAEATALATDDMAQKIEEQFALLAKVVPVKNSGSHKASFTMKESSTRSWTRPQLGYAHYIYEVEIAAKGAEPVYKSVVLAVKHIDGAWRITGFDEKSESGPSQVVR</sequence>
<dbReference type="Proteomes" id="UP000334340">
    <property type="component" value="Unassembled WGS sequence"/>
</dbReference>
<name>A0A564ZK82_9BACT</name>
<keyword evidence="2" id="KW-1185">Reference proteome</keyword>
<gene>
    <name evidence="1" type="ORF">MELA_01921</name>
</gene>
<reference evidence="1 2" key="1">
    <citation type="submission" date="2019-07" db="EMBL/GenBank/DDBJ databases">
        <authorList>
            <person name="Cremers G."/>
        </authorList>
    </citation>
    <scope>NUCLEOTIDE SEQUENCE [LARGE SCALE GENOMIC DNA]</scope>
</reference>
<accession>A0A564ZK82</accession>
<dbReference type="AlphaFoldDB" id="A0A564ZK82"/>
<dbReference type="PROSITE" id="PS51257">
    <property type="entry name" value="PROKAR_LIPOPROTEIN"/>
    <property type="match status" value="1"/>
</dbReference>
<evidence type="ECO:0000313" key="2">
    <source>
        <dbReference type="Proteomes" id="UP000334340"/>
    </source>
</evidence>
<evidence type="ECO:0008006" key="3">
    <source>
        <dbReference type="Google" id="ProtNLM"/>
    </source>
</evidence>
<proteinExistence type="predicted"/>